<dbReference type="AlphaFoldDB" id="A0A076PQM3"/>
<dbReference type="Gene3D" id="1.20.140.10">
    <property type="entry name" value="Butyryl-CoA Dehydrogenase, subunit A, domain 3"/>
    <property type="match status" value="1"/>
</dbReference>
<dbReference type="InterPro" id="IPR009100">
    <property type="entry name" value="AcylCoA_DH/oxidase_NM_dom_sf"/>
</dbReference>
<keyword evidence="4" id="KW-0274">FAD</keyword>
<evidence type="ECO:0000256" key="3">
    <source>
        <dbReference type="ARBA" id="ARBA00022630"/>
    </source>
</evidence>
<sequence>MTMLLSQEQELLKDSAAAFLAQEAPVAQQRRLRDAKVEQGFDTSLWQQMVEMGWPVAVLPESHEGLAAGYLGMGAVFEAIGRNLSAQPLLSQAVLAPELLIRAGSAAQQAQWLPLLASGQARLALALEGKAGQHQADASGAVAEQSGTGWSLSGEKAFVLDGVGANGFVVQAVSGEGAPGLWLVPADAQGVSVSPMSVIDSRNMARVRFDQVALSAEMALVARPAARALEEVLDRARACLAAESLGLLREVFERTTSYLKERVQFDVQIGSFQALQHRAARLYVELELLESCVLAALEAIDSGREDKVPELVSMAKARASDLCEKLCNEAIQLHGGIGVTDELDIGLFFKRARVLQRLLGDGSYHRNRFAQLKGF</sequence>
<dbReference type="PANTHER" id="PTHR43884">
    <property type="entry name" value="ACYL-COA DEHYDROGENASE"/>
    <property type="match status" value="1"/>
</dbReference>
<keyword evidence="3" id="KW-0285">Flavoprotein</keyword>
<dbReference type="HOGENOM" id="CLU_018204_5_2_4"/>
<dbReference type="RefSeq" id="WP_003057321.1">
    <property type="nucleotide sequence ID" value="NZ_CP006704.1"/>
</dbReference>
<dbReference type="Gene3D" id="2.40.110.10">
    <property type="entry name" value="Butyryl-CoA Dehydrogenase, subunit A, domain 2"/>
    <property type="match status" value="1"/>
</dbReference>
<evidence type="ECO:0000256" key="5">
    <source>
        <dbReference type="ARBA" id="ARBA00023002"/>
    </source>
</evidence>
<gene>
    <name evidence="8" type="ORF">O987_07670</name>
</gene>
<evidence type="ECO:0000256" key="1">
    <source>
        <dbReference type="ARBA" id="ARBA00001974"/>
    </source>
</evidence>
<reference evidence="8 9" key="1">
    <citation type="journal article" date="2014" name="Genome Announc.">
        <title>Complete Genome Sequence of Polychlorinated Biphenyl Degrader Comamonas testosteroni TK102 (NBRC 109938).</title>
        <authorList>
            <person name="Fukuda K."/>
            <person name="Hosoyama A."/>
            <person name="Tsuchikane K."/>
            <person name="Ohji S."/>
            <person name="Yamazoe A."/>
            <person name="Fujita N."/>
            <person name="Shintani M."/>
            <person name="Kimbara K."/>
        </authorList>
    </citation>
    <scope>NUCLEOTIDE SEQUENCE [LARGE SCALE GENOMIC DNA]</scope>
    <source>
        <strain evidence="8">TK102</strain>
    </source>
</reference>
<dbReference type="Gene3D" id="1.10.540.10">
    <property type="entry name" value="Acyl-CoA dehydrogenase/oxidase, N-terminal domain"/>
    <property type="match status" value="1"/>
</dbReference>
<comment type="similarity">
    <text evidence="2">Belongs to the acyl-CoA dehydrogenase family.</text>
</comment>
<dbReference type="InterPro" id="IPR036250">
    <property type="entry name" value="AcylCo_DH-like_C"/>
</dbReference>
<dbReference type="EMBL" id="CP006704">
    <property type="protein sequence ID" value="AIJ45682.1"/>
    <property type="molecule type" value="Genomic_DNA"/>
</dbReference>
<evidence type="ECO:0000313" key="9">
    <source>
        <dbReference type="Proteomes" id="UP000028782"/>
    </source>
</evidence>
<dbReference type="CDD" id="cd00567">
    <property type="entry name" value="ACAD"/>
    <property type="match status" value="1"/>
</dbReference>
<dbReference type="Pfam" id="PF02771">
    <property type="entry name" value="Acyl-CoA_dh_N"/>
    <property type="match status" value="1"/>
</dbReference>
<dbReference type="GO" id="GO:0003995">
    <property type="term" value="F:acyl-CoA dehydrogenase activity"/>
    <property type="evidence" value="ECO:0007669"/>
    <property type="project" value="TreeGrafter"/>
</dbReference>
<dbReference type="GO" id="GO:0050660">
    <property type="term" value="F:flavin adenine dinucleotide binding"/>
    <property type="evidence" value="ECO:0007669"/>
    <property type="project" value="InterPro"/>
</dbReference>
<dbReference type="InterPro" id="IPR009075">
    <property type="entry name" value="AcylCo_DH/oxidase_C"/>
</dbReference>
<organism evidence="8 9">
    <name type="scientific">Comamonas testosteroni TK102</name>
    <dbReference type="NCBI Taxonomy" id="1392005"/>
    <lineage>
        <taxon>Bacteria</taxon>
        <taxon>Pseudomonadati</taxon>
        <taxon>Pseudomonadota</taxon>
        <taxon>Betaproteobacteria</taxon>
        <taxon>Burkholderiales</taxon>
        <taxon>Comamonadaceae</taxon>
        <taxon>Comamonas</taxon>
    </lineage>
</organism>
<comment type="cofactor">
    <cofactor evidence="1">
        <name>FAD</name>
        <dbReference type="ChEBI" id="CHEBI:57692"/>
    </cofactor>
</comment>
<evidence type="ECO:0000259" key="7">
    <source>
        <dbReference type="Pfam" id="PF02771"/>
    </source>
</evidence>
<dbReference type="KEGG" id="ctes:O987_07670"/>
<accession>A0A076PQM3</accession>
<name>A0A076PQM3_COMTE</name>
<evidence type="ECO:0000259" key="6">
    <source>
        <dbReference type="Pfam" id="PF00441"/>
    </source>
</evidence>
<dbReference type="PANTHER" id="PTHR43884:SF20">
    <property type="entry name" value="ACYL-COA DEHYDROGENASE FADE28"/>
    <property type="match status" value="1"/>
</dbReference>
<dbReference type="InterPro" id="IPR046373">
    <property type="entry name" value="Acyl-CoA_Oxase/DH_mid-dom_sf"/>
</dbReference>
<dbReference type="Pfam" id="PF00441">
    <property type="entry name" value="Acyl-CoA_dh_1"/>
    <property type="match status" value="1"/>
</dbReference>
<feature type="domain" description="Acyl-CoA dehydrogenase/oxidase N-terminal" evidence="7">
    <location>
        <begin position="6"/>
        <end position="120"/>
    </location>
</feature>
<dbReference type="Proteomes" id="UP000028782">
    <property type="component" value="Chromosome"/>
</dbReference>
<dbReference type="SUPFAM" id="SSF47203">
    <property type="entry name" value="Acyl-CoA dehydrogenase C-terminal domain-like"/>
    <property type="match status" value="1"/>
</dbReference>
<evidence type="ECO:0000256" key="4">
    <source>
        <dbReference type="ARBA" id="ARBA00022827"/>
    </source>
</evidence>
<evidence type="ECO:0000313" key="8">
    <source>
        <dbReference type="EMBL" id="AIJ45682.1"/>
    </source>
</evidence>
<feature type="domain" description="Acyl-CoA dehydrogenase/oxidase C-terminal" evidence="6">
    <location>
        <begin position="229"/>
        <end position="370"/>
    </location>
</feature>
<protein>
    <submittedName>
        <fullName evidence="8">Acyl-CoA dehydrogenase</fullName>
    </submittedName>
</protein>
<dbReference type="InterPro" id="IPR037069">
    <property type="entry name" value="AcylCoA_DH/ox_N_sf"/>
</dbReference>
<dbReference type="InterPro" id="IPR013786">
    <property type="entry name" value="AcylCoA_DH/ox_N"/>
</dbReference>
<dbReference type="SUPFAM" id="SSF56645">
    <property type="entry name" value="Acyl-CoA dehydrogenase NM domain-like"/>
    <property type="match status" value="1"/>
</dbReference>
<evidence type="ECO:0000256" key="2">
    <source>
        <dbReference type="ARBA" id="ARBA00009347"/>
    </source>
</evidence>
<keyword evidence="5" id="KW-0560">Oxidoreductase</keyword>
<proteinExistence type="inferred from homology"/>